<dbReference type="EMBL" id="CAJVQA010005070">
    <property type="protein sequence ID" value="CAG8612460.1"/>
    <property type="molecule type" value="Genomic_DNA"/>
</dbReference>
<reference evidence="1" key="1">
    <citation type="submission" date="2021-06" db="EMBL/GenBank/DDBJ databases">
        <authorList>
            <person name="Kallberg Y."/>
            <person name="Tangrot J."/>
            <person name="Rosling A."/>
        </authorList>
    </citation>
    <scope>NUCLEOTIDE SEQUENCE</scope>
    <source>
        <strain evidence="1">FL966</strain>
    </source>
</reference>
<keyword evidence="2" id="KW-1185">Reference proteome</keyword>
<dbReference type="OrthoDB" id="2445069at2759"/>
<sequence>MNATDEKSKTYYIPADSYEEWIKNLEKAGLSYVWHEHKAGIGQRKKNKWTKQWHCYRYRSYSSVADRDPNKKSWLAQKESKK</sequence>
<dbReference type="Proteomes" id="UP000789759">
    <property type="component" value="Unassembled WGS sequence"/>
</dbReference>
<accession>A0A9N9GJA7</accession>
<dbReference type="AlphaFoldDB" id="A0A9N9GJA7"/>
<comment type="caution">
    <text evidence="1">The sequence shown here is derived from an EMBL/GenBank/DDBJ whole genome shotgun (WGS) entry which is preliminary data.</text>
</comment>
<organism evidence="1 2">
    <name type="scientific">Cetraspora pellucida</name>
    <dbReference type="NCBI Taxonomy" id="1433469"/>
    <lineage>
        <taxon>Eukaryota</taxon>
        <taxon>Fungi</taxon>
        <taxon>Fungi incertae sedis</taxon>
        <taxon>Mucoromycota</taxon>
        <taxon>Glomeromycotina</taxon>
        <taxon>Glomeromycetes</taxon>
        <taxon>Diversisporales</taxon>
        <taxon>Gigasporaceae</taxon>
        <taxon>Cetraspora</taxon>
    </lineage>
</organism>
<evidence type="ECO:0000313" key="2">
    <source>
        <dbReference type="Proteomes" id="UP000789759"/>
    </source>
</evidence>
<proteinExistence type="predicted"/>
<gene>
    <name evidence="1" type="ORF">CPELLU_LOCUS7522</name>
</gene>
<name>A0A9N9GJA7_9GLOM</name>
<protein>
    <submittedName>
        <fullName evidence="1">17249_t:CDS:1</fullName>
    </submittedName>
</protein>
<evidence type="ECO:0000313" key="1">
    <source>
        <dbReference type="EMBL" id="CAG8612460.1"/>
    </source>
</evidence>
<feature type="non-terminal residue" evidence="1">
    <location>
        <position position="82"/>
    </location>
</feature>